<dbReference type="Proteomes" id="UP000619838">
    <property type="component" value="Unassembled WGS sequence"/>
</dbReference>
<comment type="caution">
    <text evidence="3">The sequence shown here is derived from an EMBL/GenBank/DDBJ whole genome shotgun (WGS) entry which is preliminary data.</text>
</comment>
<dbReference type="EMBL" id="JADGII010000004">
    <property type="protein sequence ID" value="MBF0636269.1"/>
    <property type="molecule type" value="Genomic_DNA"/>
</dbReference>
<dbReference type="InterPro" id="IPR025411">
    <property type="entry name" value="DUF4136"/>
</dbReference>
<reference evidence="3 4" key="1">
    <citation type="journal article" date="2020" name="Microorganisms">
        <title>Simultaneous Genome Sequencing of Prosthecochloris ethylica and Desulfuromonas acetoxidans within a Syntrophic Mixture Reveals Unique Pili and Protein Interactions.</title>
        <authorList>
            <person name="Kyndt J.A."/>
            <person name="Van Beeumen J.J."/>
            <person name="Meyer T.E."/>
        </authorList>
    </citation>
    <scope>NUCLEOTIDE SEQUENCE [LARGE SCALE GENOMIC DNA]</scope>
    <source>
        <strain evidence="3 4">N3</strain>
    </source>
</reference>
<feature type="chain" id="PRO_5047055653" evidence="1">
    <location>
        <begin position="23"/>
        <end position="185"/>
    </location>
</feature>
<sequence>MVHCSVLLAVVLLASCSTVSVTSDYDRAADFSKLQSYRWPLDSEEIRKGDLLAEHPLVYKRVQSAVDRELRGKGYRKSTSQSADFIVHTHAGIKKLKTYHQRYGIEFPLHNGWYSPWWGPYGGFSYVSYYEEGTLVVDIIDASTRELVWRGVATRVVRDYQSPEDMQKDIDEAVAEVLSRFPPGT</sequence>
<protein>
    <submittedName>
        <fullName evidence="3">DUF4136 domain-containing protein</fullName>
    </submittedName>
</protein>
<evidence type="ECO:0000259" key="2">
    <source>
        <dbReference type="Pfam" id="PF13590"/>
    </source>
</evidence>
<evidence type="ECO:0000313" key="3">
    <source>
        <dbReference type="EMBL" id="MBF0636269.1"/>
    </source>
</evidence>
<keyword evidence="1" id="KW-0732">Signal</keyword>
<accession>A0ABR9XQS0</accession>
<keyword evidence="4" id="KW-1185">Reference proteome</keyword>
<gene>
    <name evidence="3" type="ORF">INT08_03615</name>
</gene>
<evidence type="ECO:0000313" key="4">
    <source>
        <dbReference type="Proteomes" id="UP000619838"/>
    </source>
</evidence>
<organism evidence="3 4">
    <name type="scientific">Prosthecochloris ethylica</name>
    <dbReference type="NCBI Taxonomy" id="2743976"/>
    <lineage>
        <taxon>Bacteria</taxon>
        <taxon>Pseudomonadati</taxon>
        <taxon>Chlorobiota</taxon>
        <taxon>Chlorobiia</taxon>
        <taxon>Chlorobiales</taxon>
        <taxon>Chlorobiaceae</taxon>
        <taxon>Prosthecochloris</taxon>
    </lineage>
</organism>
<evidence type="ECO:0000256" key="1">
    <source>
        <dbReference type="SAM" id="SignalP"/>
    </source>
</evidence>
<feature type="domain" description="DUF4136" evidence="2">
    <location>
        <begin position="21"/>
        <end position="183"/>
    </location>
</feature>
<dbReference type="Pfam" id="PF13590">
    <property type="entry name" value="DUF4136"/>
    <property type="match status" value="1"/>
</dbReference>
<dbReference type="Gene3D" id="3.30.160.670">
    <property type="match status" value="1"/>
</dbReference>
<name>A0ABR9XQS0_9CHLB</name>
<proteinExistence type="predicted"/>
<feature type="signal peptide" evidence="1">
    <location>
        <begin position="1"/>
        <end position="22"/>
    </location>
</feature>